<proteinExistence type="predicted"/>
<feature type="compositionally biased region" description="Basic residues" evidence="1">
    <location>
        <begin position="165"/>
        <end position="177"/>
    </location>
</feature>
<feature type="compositionally biased region" description="Gly residues" evidence="1">
    <location>
        <begin position="111"/>
        <end position="120"/>
    </location>
</feature>
<evidence type="ECO:0000313" key="3">
    <source>
        <dbReference type="Proteomes" id="UP000003824"/>
    </source>
</evidence>
<reference evidence="3" key="1">
    <citation type="submission" date="2008-12" db="EMBL/GenBank/DDBJ databases">
        <title>Annotation of Streptomyces ghanaensis ATCC 14672.</title>
        <authorList>
            <consortium name="The Broad Institute Genome Sequencing Platform"/>
            <consortium name="Broad Institute Microbial Sequencing Center"/>
            <person name="Fischbach M."/>
            <person name="Ward D."/>
            <person name="Young S."/>
            <person name="Kodira C.D."/>
            <person name="Zeng Q."/>
            <person name="Koehrsen M."/>
            <person name="Godfrey P."/>
            <person name="Alvarado L."/>
            <person name="Berlin A.M."/>
            <person name="Borenstein D."/>
            <person name="Chen Z."/>
            <person name="Engels R."/>
            <person name="Freedman E."/>
            <person name="Gellesch M."/>
            <person name="Goldberg J."/>
            <person name="Griggs A."/>
            <person name="Gujja S."/>
            <person name="Heiman D.I."/>
            <person name="Hepburn T.A."/>
            <person name="Howarth C."/>
            <person name="Jen D."/>
            <person name="Larson L."/>
            <person name="Lewis B."/>
            <person name="Mehta T."/>
            <person name="Park D."/>
            <person name="Pearson M."/>
            <person name="Roberts A."/>
            <person name="Saif S."/>
            <person name="Shea T.D."/>
            <person name="Shenoy N."/>
            <person name="Sisk P."/>
            <person name="Stolte C."/>
            <person name="Sykes S.N."/>
            <person name="Walk T."/>
            <person name="White J."/>
            <person name="Yandava C."/>
            <person name="Straight P."/>
            <person name="Clardy J."/>
            <person name="Hung D."/>
            <person name="Kolter R."/>
            <person name="Mekalanos J."/>
            <person name="Walker S."/>
            <person name="Walsh C.T."/>
            <person name="Wieland B.L.C."/>
            <person name="Ilzarbe M."/>
            <person name="Galagan J."/>
            <person name="Nusbaum C."/>
            <person name="Birren B."/>
        </authorList>
    </citation>
    <scope>NUCLEOTIDE SEQUENCE [LARGE SCALE GENOMIC DNA]</scope>
    <source>
        <strain evidence="3">ATCC 14672 / DSM 40746 / JCM 4963 / KCTC 9882 / NRRL B-12104 / FH 1290</strain>
    </source>
</reference>
<gene>
    <name evidence="2" type="ORF">SSFG_05387</name>
</gene>
<evidence type="ECO:0008006" key="4">
    <source>
        <dbReference type="Google" id="ProtNLM"/>
    </source>
</evidence>
<sequence>MRPTAPGTWSPSGRGGKERPMEPRSIPPLFNGLVVHRPVRRRHCADCRRGPLPLLVRENGAPRCLDCADLGHLVLLPRGDTALTRRAREESTLSAVVVDAPAQGPLRAAGRPGGGGGAGPGRAALSRGRRGTPAAPGTGRTAAGGRGRAVHGGLRGGDTAAVPRLSRRAGPVRRRAHLGPGQRTGGPERGGPGAVRGGGGLGGRGVRTASGHAVRPPADERGAPERGAAADRPRRGEGAGAVVAGPAGLRRV</sequence>
<feature type="compositionally biased region" description="Gly residues" evidence="1">
    <location>
        <begin position="182"/>
        <end position="205"/>
    </location>
</feature>
<feature type="compositionally biased region" description="Low complexity" evidence="1">
    <location>
        <begin position="240"/>
        <end position="252"/>
    </location>
</feature>
<evidence type="ECO:0000313" key="2">
    <source>
        <dbReference type="EMBL" id="EFE70144.2"/>
    </source>
</evidence>
<dbReference type="EMBL" id="DS999641">
    <property type="protein sequence ID" value="EFE70144.2"/>
    <property type="molecule type" value="Genomic_DNA"/>
</dbReference>
<feature type="compositionally biased region" description="Low complexity" evidence="1">
    <location>
        <begin position="121"/>
        <end position="141"/>
    </location>
</feature>
<feature type="region of interest" description="Disordered" evidence="1">
    <location>
        <begin position="104"/>
        <end position="252"/>
    </location>
</feature>
<name>D5ZNC6_STRV1</name>
<accession>D5ZNC6</accession>
<feature type="non-terminal residue" evidence="2">
    <location>
        <position position="252"/>
    </location>
</feature>
<dbReference type="Proteomes" id="UP000003824">
    <property type="component" value="Unassembled WGS sequence"/>
</dbReference>
<feature type="region of interest" description="Disordered" evidence="1">
    <location>
        <begin position="1"/>
        <end position="26"/>
    </location>
</feature>
<dbReference type="AlphaFoldDB" id="D5ZNC6"/>
<organism evidence="2 3">
    <name type="scientific">Streptomyces viridosporus (strain ATCC 14672 / DSM 40746 / JCM 4963 / KCTC 9882 / NRRL B-12104 / FH 1290)</name>
    <name type="common">Streptomyces ghanaensis</name>
    <dbReference type="NCBI Taxonomy" id="566461"/>
    <lineage>
        <taxon>Bacteria</taxon>
        <taxon>Bacillati</taxon>
        <taxon>Actinomycetota</taxon>
        <taxon>Actinomycetes</taxon>
        <taxon>Kitasatosporales</taxon>
        <taxon>Streptomycetaceae</taxon>
        <taxon>Streptomyces</taxon>
    </lineage>
</organism>
<protein>
    <recommendedName>
        <fullName evidence="4">DUF2293 domain-containing protein</fullName>
    </recommendedName>
</protein>
<feature type="compositionally biased region" description="Basic and acidic residues" evidence="1">
    <location>
        <begin position="217"/>
        <end position="237"/>
    </location>
</feature>
<evidence type="ECO:0000256" key="1">
    <source>
        <dbReference type="SAM" id="MobiDB-lite"/>
    </source>
</evidence>
<dbReference type="eggNOG" id="COG5586">
    <property type="taxonomic scope" value="Bacteria"/>
</dbReference>